<feature type="compositionally biased region" description="Low complexity" evidence="1">
    <location>
        <begin position="136"/>
        <end position="145"/>
    </location>
</feature>
<feature type="compositionally biased region" description="Low complexity" evidence="1">
    <location>
        <begin position="154"/>
        <end position="178"/>
    </location>
</feature>
<reference evidence="3" key="1">
    <citation type="submission" date="2021-10" db="EMBL/GenBank/DDBJ databases">
        <title>Tropical sea cucumber genome reveals ecological adaptation and Cuvierian tubules defense mechanism.</title>
        <authorList>
            <person name="Chen T."/>
        </authorList>
    </citation>
    <scope>NUCLEOTIDE SEQUENCE</scope>
    <source>
        <strain evidence="3">Nanhai2018</strain>
        <tissue evidence="3">Muscle</tissue>
    </source>
</reference>
<feature type="region of interest" description="Disordered" evidence="1">
    <location>
        <begin position="84"/>
        <end position="206"/>
    </location>
</feature>
<dbReference type="EMBL" id="JAIZAY010000662">
    <property type="protein sequence ID" value="KAJ8018070.1"/>
    <property type="molecule type" value="Genomic_DNA"/>
</dbReference>
<protein>
    <recommendedName>
        <fullName evidence="2">DUF4806 domain-containing protein</fullName>
    </recommendedName>
</protein>
<evidence type="ECO:0000256" key="1">
    <source>
        <dbReference type="SAM" id="MobiDB-lite"/>
    </source>
</evidence>
<evidence type="ECO:0000313" key="3">
    <source>
        <dbReference type="EMBL" id="KAJ8018070.1"/>
    </source>
</evidence>
<feature type="domain" description="DUF4806" evidence="2">
    <location>
        <begin position="254"/>
        <end position="328"/>
    </location>
</feature>
<feature type="compositionally biased region" description="Pro residues" evidence="1">
    <location>
        <begin position="123"/>
        <end position="135"/>
    </location>
</feature>
<proteinExistence type="predicted"/>
<keyword evidence="4" id="KW-1185">Reference proteome</keyword>
<feature type="region of interest" description="Disordered" evidence="1">
    <location>
        <begin position="360"/>
        <end position="402"/>
    </location>
</feature>
<dbReference type="AlphaFoldDB" id="A0A9Q0Y9Z9"/>
<comment type="caution">
    <text evidence="3">The sequence shown here is derived from an EMBL/GenBank/DDBJ whole genome shotgun (WGS) entry which is preliminary data.</text>
</comment>
<feature type="compositionally biased region" description="Basic and acidic residues" evidence="1">
    <location>
        <begin position="360"/>
        <end position="381"/>
    </location>
</feature>
<name>A0A9Q0Y9Z9_HOLLE</name>
<dbReference type="Proteomes" id="UP001152320">
    <property type="component" value="Unassembled WGS sequence"/>
</dbReference>
<feature type="compositionally biased region" description="Polar residues" evidence="1">
    <location>
        <begin position="179"/>
        <end position="190"/>
    </location>
</feature>
<evidence type="ECO:0000313" key="4">
    <source>
        <dbReference type="Proteomes" id="UP001152320"/>
    </source>
</evidence>
<dbReference type="InterPro" id="IPR032071">
    <property type="entry name" value="DUF4806"/>
</dbReference>
<accession>A0A9Q0Y9Z9</accession>
<feature type="compositionally biased region" description="Low complexity" evidence="1">
    <location>
        <begin position="191"/>
        <end position="205"/>
    </location>
</feature>
<evidence type="ECO:0000259" key="2">
    <source>
        <dbReference type="Pfam" id="PF16064"/>
    </source>
</evidence>
<organism evidence="3 4">
    <name type="scientific">Holothuria leucospilota</name>
    <name type="common">Black long sea cucumber</name>
    <name type="synonym">Mertensiothuria leucospilota</name>
    <dbReference type="NCBI Taxonomy" id="206669"/>
    <lineage>
        <taxon>Eukaryota</taxon>
        <taxon>Metazoa</taxon>
        <taxon>Echinodermata</taxon>
        <taxon>Eleutherozoa</taxon>
        <taxon>Echinozoa</taxon>
        <taxon>Holothuroidea</taxon>
        <taxon>Aspidochirotacea</taxon>
        <taxon>Aspidochirotida</taxon>
        <taxon>Holothuriidae</taxon>
        <taxon>Holothuria</taxon>
    </lineage>
</organism>
<sequence length="402" mass="44537">MALFGVVEFKGTMSIAIIPVGWFKGQEEDKCLWPSGKSTGITKLVKTSAQPREYWICYDIRVLGKAATYSRAQEKLVLAEDTSDIQTDVEEPKRKKKKNNRYIDSSSEDESSDAPSIETEEVAPPPPPPPPPPITPCSLTSTPCSPKAPPVEFSVSPSTQVSATVTTPSTSRVSPQSTCSGASSVATTPFSQRTSSQSTLSGSSSKENLQFMQRILGLLEELKDTQRIHGSLLSTLLRKQEVELDCEDFPEAAAFPLKSVEELNRMEQKLADPACEKGLTHFLGDMGGRTLLEAVKRMMSFLVTNEFCFQITFTGRNNKVAFGSTKLFSVVCKGLKRNTPTSTENKQDIERVVTKWLNGARDRGGNRAKRAESEKRRREVTRQNAPEDCLEEREEERDAQEQ</sequence>
<feature type="compositionally biased region" description="Acidic residues" evidence="1">
    <location>
        <begin position="388"/>
        <end position="402"/>
    </location>
</feature>
<gene>
    <name evidence="3" type="ORF">HOLleu_44144</name>
</gene>
<dbReference type="Pfam" id="PF16064">
    <property type="entry name" value="DUF4806"/>
    <property type="match status" value="1"/>
</dbReference>
<dbReference type="OrthoDB" id="8887905at2759"/>
<dbReference type="PANTHER" id="PTHR34153">
    <property type="entry name" value="SI:CH211-262H13.3-RELATED-RELATED"/>
    <property type="match status" value="1"/>
</dbReference>
<dbReference type="PANTHER" id="PTHR34153:SF2">
    <property type="entry name" value="SI:CH211-262H13.3-RELATED"/>
    <property type="match status" value="1"/>
</dbReference>